<dbReference type="Gene3D" id="3.40.50.300">
    <property type="entry name" value="P-loop containing nucleotide triphosphate hydrolases"/>
    <property type="match status" value="1"/>
</dbReference>
<organism evidence="1 2">
    <name type="scientific">Anisodus acutangulus</name>
    <dbReference type="NCBI Taxonomy" id="402998"/>
    <lineage>
        <taxon>Eukaryota</taxon>
        <taxon>Viridiplantae</taxon>
        <taxon>Streptophyta</taxon>
        <taxon>Embryophyta</taxon>
        <taxon>Tracheophyta</taxon>
        <taxon>Spermatophyta</taxon>
        <taxon>Magnoliopsida</taxon>
        <taxon>eudicotyledons</taxon>
        <taxon>Gunneridae</taxon>
        <taxon>Pentapetalae</taxon>
        <taxon>asterids</taxon>
        <taxon>lamiids</taxon>
        <taxon>Solanales</taxon>
        <taxon>Solanaceae</taxon>
        <taxon>Solanoideae</taxon>
        <taxon>Hyoscyameae</taxon>
        <taxon>Anisodus</taxon>
    </lineage>
</organism>
<name>A0A9Q1ML25_9SOLA</name>
<evidence type="ECO:0000313" key="2">
    <source>
        <dbReference type="Proteomes" id="UP001152561"/>
    </source>
</evidence>
<comment type="caution">
    <text evidence="1">The sequence shown here is derived from an EMBL/GenBank/DDBJ whole genome shotgun (WGS) entry which is preliminary data.</text>
</comment>
<dbReference type="AlphaFoldDB" id="A0A9Q1ML25"/>
<evidence type="ECO:0000313" key="1">
    <source>
        <dbReference type="EMBL" id="KAJ8560334.1"/>
    </source>
</evidence>
<dbReference type="EMBL" id="JAJAGQ010000006">
    <property type="protein sequence ID" value="KAJ8560334.1"/>
    <property type="molecule type" value="Genomic_DNA"/>
</dbReference>
<dbReference type="OrthoDB" id="8954335at2759"/>
<protein>
    <recommendedName>
        <fullName evidence="3">AIG1-type G domain-containing protein</fullName>
    </recommendedName>
</protein>
<keyword evidence="2" id="KW-1185">Reference proteome</keyword>
<dbReference type="InterPro" id="IPR027417">
    <property type="entry name" value="P-loop_NTPase"/>
</dbReference>
<accession>A0A9Q1ML25</accession>
<proteinExistence type="predicted"/>
<sequence>MRGRNGSRVAAFSFDHASAMAEQLEAAGHEALDFSCTIMVIGETCIDRDKEGLGCYWDYAGNYGVVINTHRLLPCWEDQCQNEKILHSVKRFIRKTPPDIVLYLDRLVIQSRDYGDMPLLRTIAEVFRPSIWFNAIVILTHTASAPLEGSNGTATSYDMFGTQRSMLFNKQYDRQLEICAL</sequence>
<dbReference type="Proteomes" id="UP001152561">
    <property type="component" value="Unassembled WGS sequence"/>
</dbReference>
<reference evidence="2" key="1">
    <citation type="journal article" date="2023" name="Proc. Natl. Acad. Sci. U.S.A.">
        <title>Genomic and structural basis for evolution of tropane alkaloid biosynthesis.</title>
        <authorList>
            <person name="Wanga Y.-J."/>
            <person name="Taina T."/>
            <person name="Yua J.-Y."/>
            <person name="Lia J."/>
            <person name="Xua B."/>
            <person name="Chenc J."/>
            <person name="D'Auriad J.C."/>
            <person name="Huanga J.-P."/>
            <person name="Huanga S.-X."/>
        </authorList>
    </citation>
    <scope>NUCLEOTIDE SEQUENCE [LARGE SCALE GENOMIC DNA]</scope>
    <source>
        <strain evidence="2">cv. KIB-2019</strain>
    </source>
</reference>
<gene>
    <name evidence="1" type="ORF">K7X08_004392</name>
</gene>
<evidence type="ECO:0008006" key="3">
    <source>
        <dbReference type="Google" id="ProtNLM"/>
    </source>
</evidence>